<evidence type="ECO:0000256" key="2">
    <source>
        <dbReference type="SAM" id="MobiDB-lite"/>
    </source>
</evidence>
<feature type="region of interest" description="Disordered" evidence="2">
    <location>
        <begin position="157"/>
        <end position="176"/>
    </location>
</feature>
<sequence>MAKTATLSTLFIMLWTLQTHCQVSEDPYSPCPKVFHYETTNDYSDTLSALLTVPFPMDSSVIHTSLIMTVQGHYEGYKGELQLTRNKSEVISDIKKHRIDVVQFQVYLPRIEPWPILGVVLVNQVVICMGPMILPVDESVVTSLTLNYVLHLNSNSSHPSKPISTTHKPTHLPSPDTFKTNRLQDLVNTSEVQVLRSYLEEIREGDATPSPPKLDLRIDTKDRNQTHDNQGRNCTSYRRSYYPWIVAVYMKSGLGVQYHCTANLISSQHVILAGHCIQESRGSFIPAHQLILFFGKTVLSSWEDHVQTREISEVLVHPQFDHFSYTSDLAILKFSSPIEFSARVSPICIWTPEDTSTRVGIVVGWGMNPKTQSFTPNILRPAIVQLIPWELCIQDRDLFYITSHTTLCGISVDGK</sequence>
<evidence type="ECO:0000256" key="1">
    <source>
        <dbReference type="ARBA" id="ARBA00023157"/>
    </source>
</evidence>
<dbReference type="Pfam" id="PF00089">
    <property type="entry name" value="Trypsin"/>
    <property type="match status" value="1"/>
</dbReference>
<dbReference type="Pfam" id="PF16030">
    <property type="entry name" value="GD_N"/>
    <property type="match status" value="1"/>
</dbReference>
<evidence type="ECO:0000313" key="5">
    <source>
        <dbReference type="Proteomes" id="UP000079169"/>
    </source>
</evidence>
<dbReference type="InterPro" id="IPR001254">
    <property type="entry name" value="Trypsin_dom"/>
</dbReference>
<dbReference type="PaxDb" id="121845-A0A3Q0JB06"/>
<keyword evidence="5" id="KW-1185">Reference proteome</keyword>
<dbReference type="STRING" id="121845.A0A3Q0JB06"/>
<keyword evidence="3" id="KW-0732">Signal</keyword>
<dbReference type="GeneID" id="103517991"/>
<gene>
    <name evidence="6" type="primary">LOC103517991</name>
</gene>
<dbReference type="RefSeq" id="XP_026685702.1">
    <property type="nucleotide sequence ID" value="XM_026829901.1"/>
</dbReference>
<proteinExistence type="predicted"/>
<dbReference type="PROSITE" id="PS50240">
    <property type="entry name" value="TRYPSIN_DOM"/>
    <property type="match status" value="1"/>
</dbReference>
<dbReference type="OMA" id="TIITANH"/>
<feature type="signal peptide" evidence="3">
    <location>
        <begin position="1"/>
        <end position="21"/>
    </location>
</feature>
<dbReference type="GO" id="GO:0006508">
    <property type="term" value="P:proteolysis"/>
    <property type="evidence" value="ECO:0007669"/>
    <property type="project" value="InterPro"/>
</dbReference>
<feature type="chain" id="PRO_5018142476" evidence="3">
    <location>
        <begin position="22"/>
        <end position="415"/>
    </location>
</feature>
<dbReference type="InterPro" id="IPR031986">
    <property type="entry name" value="GD_N"/>
</dbReference>
<dbReference type="InterPro" id="IPR043504">
    <property type="entry name" value="Peptidase_S1_PA_chymotrypsin"/>
</dbReference>
<organism evidence="5 6">
    <name type="scientific">Diaphorina citri</name>
    <name type="common">Asian citrus psyllid</name>
    <dbReference type="NCBI Taxonomy" id="121845"/>
    <lineage>
        <taxon>Eukaryota</taxon>
        <taxon>Metazoa</taxon>
        <taxon>Ecdysozoa</taxon>
        <taxon>Arthropoda</taxon>
        <taxon>Hexapoda</taxon>
        <taxon>Insecta</taxon>
        <taxon>Pterygota</taxon>
        <taxon>Neoptera</taxon>
        <taxon>Paraneoptera</taxon>
        <taxon>Hemiptera</taxon>
        <taxon>Sternorrhyncha</taxon>
        <taxon>Psylloidea</taxon>
        <taxon>Psyllidae</taxon>
        <taxon>Diaphorininae</taxon>
        <taxon>Diaphorina</taxon>
    </lineage>
</organism>
<dbReference type="Proteomes" id="UP000079169">
    <property type="component" value="Unplaced"/>
</dbReference>
<reference evidence="6" key="1">
    <citation type="submission" date="2025-08" db="UniProtKB">
        <authorList>
            <consortium name="RefSeq"/>
        </authorList>
    </citation>
    <scope>IDENTIFICATION</scope>
</reference>
<dbReference type="AlphaFoldDB" id="A0A3Q0JB06"/>
<dbReference type="FunFam" id="2.40.10.10:FF:000068">
    <property type="entry name" value="transmembrane protease serine 2"/>
    <property type="match status" value="1"/>
</dbReference>
<dbReference type="PANTHER" id="PTHR24252:SF7">
    <property type="entry name" value="HYALIN"/>
    <property type="match status" value="1"/>
</dbReference>
<dbReference type="GO" id="GO:0004252">
    <property type="term" value="F:serine-type endopeptidase activity"/>
    <property type="evidence" value="ECO:0007669"/>
    <property type="project" value="InterPro"/>
</dbReference>
<keyword evidence="1" id="KW-1015">Disulfide bond</keyword>
<feature type="compositionally biased region" description="Polar residues" evidence="2">
    <location>
        <begin position="157"/>
        <end position="167"/>
    </location>
</feature>
<dbReference type="InterPro" id="IPR009003">
    <property type="entry name" value="Peptidase_S1_PA"/>
</dbReference>
<dbReference type="Gene3D" id="2.40.10.10">
    <property type="entry name" value="Trypsin-like serine proteases"/>
    <property type="match status" value="1"/>
</dbReference>
<accession>A0A3Q0JB06</accession>
<protein>
    <submittedName>
        <fullName evidence="6">Serine protease gd-like</fullName>
    </submittedName>
</protein>
<evidence type="ECO:0000259" key="4">
    <source>
        <dbReference type="PROSITE" id="PS50240"/>
    </source>
</evidence>
<dbReference type="SMART" id="SM00020">
    <property type="entry name" value="Tryp_SPc"/>
    <property type="match status" value="1"/>
</dbReference>
<dbReference type="PANTHER" id="PTHR24252">
    <property type="entry name" value="ACROSIN-RELATED"/>
    <property type="match status" value="1"/>
</dbReference>
<feature type="domain" description="Peptidase S1" evidence="4">
    <location>
        <begin position="231"/>
        <end position="415"/>
    </location>
</feature>
<name>A0A3Q0JB06_DIACI</name>
<evidence type="ECO:0000256" key="3">
    <source>
        <dbReference type="SAM" id="SignalP"/>
    </source>
</evidence>
<dbReference type="SUPFAM" id="SSF50494">
    <property type="entry name" value="Trypsin-like serine proteases"/>
    <property type="match status" value="1"/>
</dbReference>
<evidence type="ECO:0000313" key="6">
    <source>
        <dbReference type="RefSeq" id="XP_026685702.1"/>
    </source>
</evidence>
<dbReference type="KEGG" id="dci:103517991"/>